<evidence type="ECO:0000256" key="4">
    <source>
        <dbReference type="ARBA" id="ARBA00001967"/>
    </source>
</evidence>
<dbReference type="EMBL" id="CAAE01014723">
    <property type="protein sequence ID" value="CAG03596.1"/>
    <property type="molecule type" value="Genomic_DNA"/>
</dbReference>
<feature type="non-terminal residue" evidence="39">
    <location>
        <position position="1"/>
    </location>
</feature>
<organism evidence="39">
    <name type="scientific">Tetraodon nigroviridis</name>
    <name type="common">Spotted green pufferfish</name>
    <name type="synonym">Chelonodon nigroviridis</name>
    <dbReference type="NCBI Taxonomy" id="99883"/>
    <lineage>
        <taxon>Eukaryota</taxon>
        <taxon>Metazoa</taxon>
        <taxon>Chordata</taxon>
        <taxon>Craniata</taxon>
        <taxon>Vertebrata</taxon>
        <taxon>Euteleostomi</taxon>
        <taxon>Actinopterygii</taxon>
        <taxon>Neopterygii</taxon>
        <taxon>Teleostei</taxon>
        <taxon>Neoteleostei</taxon>
        <taxon>Acanthomorphata</taxon>
        <taxon>Eupercaria</taxon>
        <taxon>Tetraodontiformes</taxon>
        <taxon>Tetradontoidea</taxon>
        <taxon>Tetraodontidae</taxon>
        <taxon>Tetraodon</taxon>
    </lineage>
</organism>
<evidence type="ECO:0000256" key="7">
    <source>
        <dbReference type="ARBA" id="ARBA00005413"/>
    </source>
</evidence>
<dbReference type="Pfam" id="PF01937">
    <property type="entry name" value="ARMT1-like_dom"/>
    <property type="match status" value="1"/>
</dbReference>
<evidence type="ECO:0000256" key="9">
    <source>
        <dbReference type="ARBA" id="ARBA00015934"/>
    </source>
</evidence>
<keyword evidence="12" id="KW-0489">Methyltransferase</keyword>
<evidence type="ECO:0000256" key="35">
    <source>
        <dbReference type="ARBA" id="ARBA00048809"/>
    </source>
</evidence>
<dbReference type="Gene3D" id="3.40.50.10880">
    <property type="entry name" value="Uncharacterised protein PF01937, DUF89, domain 3"/>
    <property type="match status" value="1"/>
</dbReference>
<dbReference type="AlphaFoldDB" id="Q4S6Y6"/>
<keyword evidence="11" id="KW-0533">Nickel</keyword>
<sequence>SFAYLTVKDRMPTILTKVIDTLHRNKDKFFEEYGKEGIEAEKQTIALLSKLRNEMQTDKPVVPLTDGLSDAETWNRYLHGHQQSEGDQESVSWFKSPWLYVECYMYRRIQEALWLNPPISDYDVFNEGKTLSFLESQRAVMTLCTYLEDIKKKREQLSKKELFEYFRKLLQVSVWGNKCDLSISAGKDNSQKTDAVDSLCSLQPFILVDDSEVIWSALTSGKSQGPPDNSAARRLDIVLDNASFELITDLVLADFLVCTGIIHEVRFHGKSFPWFVSDVTANDFHWTIRQTMATNHRWISKCGVKWQSHLKAGVWSYHDHPFWTLPHEFCEMAAAAPDLYAALQGSDLVLFKGDLNYRKLTGDRYWDHAISFGTALRGFGPAPLCALRTLKGNTQVGLQPGEGEKLSSEEPDWMSSSKQSPVQSRQTRGPEVKARITAAFTELETLSPQHPSPPLRALLTDMYPEESRGSRGVANVDYLEGPYDYAAPTAATTPLYTHSSSSCYSAPLDAHGPPSDGSLHSLGSGPTSPLVFVPSSPRLSPFLHPPSQHYLETTLTPVYRSAVTSGQDAVSREDQCGTSDGSYGGGEAVVGAGPASFEMVKEMRFCAVCSDYASGYHYGVWSCEGCKAFFKRSIQGHNDYMCPATNQCTIDRNRRKSCQACRLRKCYEVGMMKGGIRKDRIRVIRRDKRRPGNSGRERSSKDVEQKTAPPQDRRKHHSSSGDGSGGEKCAVPEIPPEQILFQLQGAEPPLLCSRQKLSRPYTEATMMTLLTNMADKELVHMIAWAKKIPGFVQLSLHDQVKLLESSWLEVLMIGLIWRSIHYPGKLIFAPDLILDRNEGDCVEGMAEIFDMLLATTSRFRMLQLKPEEFVCLKAIILFNSGAFSFCTGTMEPLHDSAAVQNILNNIMDALIHHISQSGFSAQQQFRRQAQLLLLLSHIRQMSNKGMEHLYSMKCKNRVPLYDLLLEMLDAQRIQRPE</sequence>
<dbReference type="InterPro" id="IPR002791">
    <property type="entry name" value="ARMT1-like_metal-bd"/>
</dbReference>
<dbReference type="InterPro" id="IPR001292">
    <property type="entry name" value="Estr_rcpt"/>
</dbReference>
<comment type="subcellular location">
    <subcellularLocation>
        <location evidence="6">Nucleus</location>
    </subcellularLocation>
</comment>
<dbReference type="PANTHER" id="PTHR12260">
    <property type="entry name" value="DAMAGE-CONTROL PHOSPHATASE ARMT1"/>
    <property type="match status" value="1"/>
</dbReference>
<keyword evidence="19" id="KW-0862">Zinc</keyword>
<comment type="similarity">
    <text evidence="8">Belongs to the damage-control phosphatase family. Sugar phosphate phosphatase III subfamily.</text>
</comment>
<evidence type="ECO:0000256" key="14">
    <source>
        <dbReference type="ARBA" id="ARBA00022679"/>
    </source>
</evidence>
<dbReference type="SMART" id="SM00430">
    <property type="entry name" value="HOLI"/>
    <property type="match status" value="1"/>
</dbReference>
<feature type="domain" description="Nuclear receptor" evidence="37">
    <location>
        <begin position="603"/>
        <end position="678"/>
    </location>
</feature>
<evidence type="ECO:0000256" key="36">
    <source>
        <dbReference type="SAM" id="MobiDB-lite"/>
    </source>
</evidence>
<dbReference type="GO" id="GO:0016791">
    <property type="term" value="F:phosphatase activity"/>
    <property type="evidence" value="ECO:0007669"/>
    <property type="project" value="TreeGrafter"/>
</dbReference>
<comment type="function">
    <text evidence="34">Metal-dependent phosphatase that shows phosphatase activity against several substrates, including fructose-1-phosphate and fructose-6-phosphate. Its preference for fructose-1-phosphate, a strong glycating agent that causes DNA damage rather than a canonical yeast metabolite, suggests a damage-control function in hexose phosphate metabolism. Has also been shown to have O-methyltransferase activity that methylates glutamate residues of target proteins to form gamma-glutamyl methyl ester residues. Possibly methylates PCNA, suggesting it is involved in the DNA damage response.</text>
</comment>
<evidence type="ECO:0000256" key="17">
    <source>
        <dbReference type="ARBA" id="ARBA00022771"/>
    </source>
</evidence>
<evidence type="ECO:0000256" key="10">
    <source>
        <dbReference type="ARBA" id="ARBA00017414"/>
    </source>
</evidence>
<evidence type="ECO:0000256" key="23">
    <source>
        <dbReference type="ARBA" id="ARBA00023163"/>
    </source>
</evidence>
<evidence type="ECO:0000256" key="3">
    <source>
        <dbReference type="ARBA" id="ARBA00001936"/>
    </source>
</evidence>
<dbReference type="InterPro" id="IPR035500">
    <property type="entry name" value="NHR-like_dom_sf"/>
</dbReference>
<dbReference type="Pfam" id="PF00104">
    <property type="entry name" value="Hormone_recep"/>
    <property type="match status" value="1"/>
</dbReference>
<evidence type="ECO:0000256" key="27">
    <source>
        <dbReference type="ARBA" id="ARBA00026005"/>
    </source>
</evidence>
<keyword evidence="15" id="KW-0949">S-adenosyl-L-methionine</keyword>
<dbReference type="PROSITE" id="PS51843">
    <property type="entry name" value="NR_LBD"/>
    <property type="match status" value="1"/>
</dbReference>
<dbReference type="FunFam" id="1.20.930.60:FF:000001">
    <property type="entry name" value="protein-glutamate O-methyltransferase isoform X1"/>
    <property type="match status" value="1"/>
</dbReference>
<evidence type="ECO:0000256" key="12">
    <source>
        <dbReference type="ARBA" id="ARBA00022603"/>
    </source>
</evidence>
<evidence type="ECO:0000259" key="38">
    <source>
        <dbReference type="PROSITE" id="PS51843"/>
    </source>
</evidence>
<keyword evidence="13" id="KW-0754">Steroid-binding</keyword>
<keyword evidence="17" id="KW-0863">Zinc-finger</keyword>
<comment type="function">
    <text evidence="5">The steroid hormones and their receptors are involved in the regulation of eukaryotic gene expression and affect cellular proliferation and differentiation in target tissues.</text>
</comment>
<dbReference type="Gene3D" id="3.30.50.10">
    <property type="entry name" value="Erythroid Transcription Factor GATA-1, subunit A"/>
    <property type="match status" value="1"/>
</dbReference>
<evidence type="ECO:0000259" key="37">
    <source>
        <dbReference type="PROSITE" id="PS51030"/>
    </source>
</evidence>
<evidence type="ECO:0000313" key="39">
    <source>
        <dbReference type="EMBL" id="CAG03596.1"/>
    </source>
</evidence>
<name>Q4S6Y6_TETNG</name>
<dbReference type="PIRSF" id="PIRSF500101">
    <property type="entry name" value="ER-a"/>
    <property type="match status" value="1"/>
</dbReference>
<reference evidence="39" key="1">
    <citation type="journal article" date="2004" name="Nature">
        <title>Genome duplication in the teleost fish Tetraodon nigroviridis reveals the early vertebrate proto-karyotype.</title>
        <authorList>
            <person name="Jaillon O."/>
            <person name="Aury J.-M."/>
            <person name="Brunet F."/>
            <person name="Petit J.-L."/>
            <person name="Stange-Thomann N."/>
            <person name="Mauceli E."/>
            <person name="Bouneau L."/>
            <person name="Fischer C."/>
            <person name="Ozouf-Costaz C."/>
            <person name="Bernot A."/>
            <person name="Nicaud S."/>
            <person name="Jaffe D."/>
            <person name="Fisher S."/>
            <person name="Lutfalla G."/>
            <person name="Dossat C."/>
            <person name="Segurens B."/>
            <person name="Dasilva C."/>
            <person name="Salanoubat M."/>
            <person name="Levy M."/>
            <person name="Boudet N."/>
            <person name="Castellano S."/>
            <person name="Anthouard V."/>
            <person name="Jubin C."/>
            <person name="Castelli V."/>
            <person name="Katinka M."/>
            <person name="Vacherie B."/>
            <person name="Biemont C."/>
            <person name="Skalli Z."/>
            <person name="Cattolico L."/>
            <person name="Poulain J."/>
            <person name="De Berardinis V."/>
            <person name="Cruaud C."/>
            <person name="Duprat S."/>
            <person name="Brottier P."/>
            <person name="Coutanceau J.-P."/>
            <person name="Gouzy J."/>
            <person name="Parra G."/>
            <person name="Lardier G."/>
            <person name="Chapple C."/>
            <person name="McKernan K.J."/>
            <person name="McEwan P."/>
            <person name="Bosak S."/>
            <person name="Kellis M."/>
            <person name="Volff J.-N."/>
            <person name="Guigo R."/>
            <person name="Zody M.C."/>
            <person name="Mesirov J."/>
            <person name="Lindblad-Toh K."/>
            <person name="Birren B."/>
            <person name="Nusbaum C."/>
            <person name="Kahn D."/>
            <person name="Robinson-Rechavi M."/>
            <person name="Laudet V."/>
            <person name="Schachter V."/>
            <person name="Quetier F."/>
            <person name="Saurin W."/>
            <person name="Scarpelli C."/>
            <person name="Wincker P."/>
            <person name="Lander E.S."/>
            <person name="Weissenbach J."/>
            <person name="Roest Crollius H."/>
        </authorList>
    </citation>
    <scope>NUCLEOTIDE SEQUENCE [LARGE SCALE GENOMIC DNA]</scope>
</reference>
<keyword evidence="26" id="KW-0539">Nucleus</keyword>
<dbReference type="SMART" id="SM00399">
    <property type="entry name" value="ZnF_C4"/>
    <property type="match status" value="1"/>
</dbReference>
<evidence type="ECO:0000256" key="20">
    <source>
        <dbReference type="ARBA" id="ARBA00023015"/>
    </source>
</evidence>
<dbReference type="GO" id="GO:0008168">
    <property type="term" value="F:methyltransferase activity"/>
    <property type="evidence" value="ECO:0007669"/>
    <property type="project" value="UniProtKB-KW"/>
</dbReference>
<keyword evidence="25" id="KW-0464">Manganese</keyword>
<comment type="cofactor">
    <cofactor evidence="4">
        <name>Ni(2+)</name>
        <dbReference type="ChEBI" id="CHEBI:49786"/>
    </cofactor>
</comment>
<evidence type="ECO:0000256" key="18">
    <source>
        <dbReference type="ARBA" id="ARBA00022801"/>
    </source>
</evidence>
<keyword evidence="23" id="KW-0804">Transcription</keyword>
<evidence type="ECO:0000256" key="26">
    <source>
        <dbReference type="ARBA" id="ARBA00023242"/>
    </source>
</evidence>
<dbReference type="InterPro" id="IPR001723">
    <property type="entry name" value="Nuclear_hrmn_rcpt"/>
</dbReference>
<dbReference type="Gene3D" id="1.10.565.10">
    <property type="entry name" value="Retinoid X Receptor"/>
    <property type="match status" value="1"/>
</dbReference>
<comment type="caution">
    <text evidence="39">The sequence shown here is derived from an EMBL/GenBank/DDBJ whole genome shotgun (WGS) entry which is preliminary data.</text>
</comment>
<dbReference type="GO" id="GO:0032259">
    <property type="term" value="P:methylation"/>
    <property type="evidence" value="ECO:0007669"/>
    <property type="project" value="UniProtKB-KW"/>
</dbReference>
<dbReference type="GO" id="GO:0008270">
    <property type="term" value="F:zinc ion binding"/>
    <property type="evidence" value="ECO:0007669"/>
    <property type="project" value="UniProtKB-KW"/>
</dbReference>
<evidence type="ECO:0000256" key="28">
    <source>
        <dbReference type="ARBA" id="ARBA00030066"/>
    </source>
</evidence>
<comment type="catalytic activity">
    <reaction evidence="1">
        <text>L-glutamyl-[protein] + S-adenosyl-L-methionine = [protein]-L-glutamate 5-O-methyl ester + S-adenosyl-L-homocysteine</text>
        <dbReference type="Rhea" id="RHEA:24452"/>
        <dbReference type="Rhea" id="RHEA-COMP:10208"/>
        <dbReference type="Rhea" id="RHEA-COMP:10311"/>
        <dbReference type="ChEBI" id="CHEBI:29973"/>
        <dbReference type="ChEBI" id="CHEBI:57856"/>
        <dbReference type="ChEBI" id="CHEBI:59789"/>
        <dbReference type="ChEBI" id="CHEBI:82795"/>
    </reaction>
</comment>
<dbReference type="CDD" id="cd06949">
    <property type="entry name" value="NR_LBD_ER"/>
    <property type="match status" value="1"/>
</dbReference>
<dbReference type="PROSITE" id="PS51030">
    <property type="entry name" value="NUCLEAR_REC_DBD_2"/>
    <property type="match status" value="1"/>
</dbReference>
<dbReference type="GO" id="GO:0005634">
    <property type="term" value="C:nucleus"/>
    <property type="evidence" value="ECO:0007669"/>
    <property type="project" value="UniProtKB-SubCell"/>
</dbReference>
<evidence type="ECO:0000256" key="13">
    <source>
        <dbReference type="ARBA" id="ARBA00022665"/>
    </source>
</evidence>
<evidence type="ECO:0000256" key="1">
    <source>
        <dbReference type="ARBA" id="ARBA00000807"/>
    </source>
</evidence>
<evidence type="ECO:0000256" key="21">
    <source>
        <dbReference type="ARBA" id="ARBA00023121"/>
    </source>
</evidence>
<feature type="non-terminal residue" evidence="39">
    <location>
        <position position="977"/>
    </location>
</feature>
<dbReference type="GO" id="GO:0043565">
    <property type="term" value="F:sequence-specific DNA binding"/>
    <property type="evidence" value="ECO:0007669"/>
    <property type="project" value="InterPro"/>
</dbReference>
<accession>Q4S6Y6</accession>
<evidence type="ECO:0000256" key="2">
    <source>
        <dbReference type="ARBA" id="ARBA00001326"/>
    </source>
</evidence>
<dbReference type="InterPro" id="IPR000536">
    <property type="entry name" value="Nucl_hrmn_rcpt_lig-bd"/>
</dbReference>
<dbReference type="SUPFAM" id="SSF111321">
    <property type="entry name" value="AF1104-like"/>
    <property type="match status" value="1"/>
</dbReference>
<keyword evidence="16" id="KW-0479">Metal-binding</keyword>
<comment type="catalytic activity">
    <reaction evidence="35">
        <text>beta-D-fructose 6-phosphate = dihydroxyacetone + D-glyceraldehyde 3-phosphate</text>
        <dbReference type="Rhea" id="RHEA:28002"/>
        <dbReference type="ChEBI" id="CHEBI:16016"/>
        <dbReference type="ChEBI" id="CHEBI:57634"/>
        <dbReference type="ChEBI" id="CHEBI:59776"/>
    </reaction>
</comment>
<dbReference type="PRINTS" id="PR00398">
    <property type="entry name" value="STRDHORMONER"/>
</dbReference>
<dbReference type="FunFam" id="3.40.50.10880:FF:000002">
    <property type="entry name" value="Acidic residue methyltransferase 1"/>
    <property type="match status" value="1"/>
</dbReference>
<dbReference type="SUPFAM" id="SSF57716">
    <property type="entry name" value="Glucocorticoid receptor-like (DNA-binding domain)"/>
    <property type="match status" value="1"/>
</dbReference>
<feature type="region of interest" description="Disordered" evidence="36">
    <location>
        <begin position="396"/>
        <end position="431"/>
    </location>
</feature>
<dbReference type="Pfam" id="PF02159">
    <property type="entry name" value="Oest_recep"/>
    <property type="match status" value="1"/>
</dbReference>
<feature type="region of interest" description="Disordered" evidence="36">
    <location>
        <begin position="679"/>
        <end position="729"/>
    </location>
</feature>
<evidence type="ECO:0000256" key="15">
    <source>
        <dbReference type="ARBA" id="ARBA00022691"/>
    </source>
</evidence>
<dbReference type="GO" id="GO:0042562">
    <property type="term" value="F:hormone binding"/>
    <property type="evidence" value="ECO:0007669"/>
    <property type="project" value="UniProtKB-ARBA"/>
</dbReference>
<evidence type="ECO:0000256" key="31">
    <source>
        <dbReference type="ARBA" id="ARBA00031973"/>
    </source>
</evidence>
<comment type="catalytic activity">
    <reaction evidence="2">
        <text>beta-D-fructose 1-phosphate + H2O = D-fructose + phosphate</text>
        <dbReference type="Rhea" id="RHEA:35603"/>
        <dbReference type="ChEBI" id="CHEBI:15377"/>
        <dbReference type="ChEBI" id="CHEBI:37721"/>
        <dbReference type="ChEBI" id="CHEBI:43474"/>
        <dbReference type="ChEBI" id="CHEBI:138881"/>
    </reaction>
</comment>
<evidence type="ECO:0000256" key="24">
    <source>
        <dbReference type="ARBA" id="ARBA00023170"/>
    </source>
</evidence>
<dbReference type="OrthoDB" id="5799427at2759"/>
<dbReference type="PIRSF" id="PIRSF002527">
    <property type="entry name" value="ER-like_NR"/>
    <property type="match status" value="1"/>
</dbReference>
<dbReference type="FunFam" id="3.30.50.10:FF:000014">
    <property type="entry name" value="Estrogen receptor beta"/>
    <property type="match status" value="1"/>
</dbReference>
<evidence type="ECO:0000256" key="6">
    <source>
        <dbReference type="ARBA" id="ARBA00004123"/>
    </source>
</evidence>
<comment type="cofactor">
    <cofactor evidence="3">
        <name>Mn(2+)</name>
        <dbReference type="ChEBI" id="CHEBI:29035"/>
    </cofactor>
</comment>
<dbReference type="KEGG" id="tng:GSTEN00023070G001"/>
<dbReference type="InterPro" id="IPR001628">
    <property type="entry name" value="Znf_hrmn_rcpt"/>
</dbReference>
<keyword evidence="20" id="KW-0805">Transcription regulation</keyword>
<evidence type="ECO:0000256" key="25">
    <source>
        <dbReference type="ARBA" id="ARBA00023211"/>
    </source>
</evidence>
<feature type="compositionally biased region" description="Basic and acidic residues" evidence="36">
    <location>
        <begin position="695"/>
        <end position="705"/>
    </location>
</feature>
<proteinExistence type="inferred from homology"/>
<keyword evidence="24" id="KW-0675">Receptor</keyword>
<dbReference type="PRINTS" id="PR00047">
    <property type="entry name" value="STROIDFINGER"/>
</dbReference>
<keyword evidence="21" id="KW-0446">Lipid-binding</keyword>
<evidence type="ECO:0000256" key="30">
    <source>
        <dbReference type="ARBA" id="ARBA00031699"/>
    </source>
</evidence>
<evidence type="ECO:0000256" key="19">
    <source>
        <dbReference type="ARBA" id="ARBA00022833"/>
    </source>
</evidence>
<dbReference type="InterPro" id="IPR046944">
    <property type="entry name" value="Estr_rcpt_N"/>
</dbReference>
<dbReference type="InterPro" id="IPR024178">
    <property type="entry name" value="Est_rcpt/est-rel_rcp"/>
</dbReference>
<keyword evidence="14" id="KW-0808">Transferase</keyword>
<dbReference type="CDD" id="cd07171">
    <property type="entry name" value="NR_DBD_ER"/>
    <property type="match status" value="1"/>
</dbReference>
<evidence type="ECO:0000256" key="16">
    <source>
        <dbReference type="ARBA" id="ARBA00022723"/>
    </source>
</evidence>
<dbReference type="Gene3D" id="1.20.930.60">
    <property type="match status" value="1"/>
</dbReference>
<dbReference type="GO" id="GO:0006974">
    <property type="term" value="P:DNA damage response"/>
    <property type="evidence" value="ECO:0007669"/>
    <property type="project" value="TreeGrafter"/>
</dbReference>
<comment type="subunit">
    <text evidence="27">Binds DNA as a homodimer. Can form a heterodimer with ER-beta.</text>
</comment>
<protein>
    <recommendedName>
        <fullName evidence="10">Damage-control phosphatase ARMT1</fullName>
    </recommendedName>
    <alternativeName>
        <fullName evidence="33">Acidic residue methyltransferase 1</fullName>
    </alternativeName>
    <alternativeName>
        <fullName evidence="31">ER-alpha</fullName>
    </alternativeName>
    <alternativeName>
        <fullName evidence="30">Estradiol receptor</fullName>
    </alternativeName>
    <alternativeName>
        <fullName evidence="9">Estrogen receptor</fullName>
    </alternativeName>
    <alternativeName>
        <fullName evidence="32">Nuclear receptor subfamily 3 group A member 1</fullName>
    </alternativeName>
    <alternativeName>
        <fullName evidence="28">Protein-glutamate O-methyltransferase</fullName>
    </alternativeName>
    <alternativeName>
        <fullName evidence="29">Sugar phosphate phosphatase ARMT1</fullName>
    </alternativeName>
</protein>
<dbReference type="InterPro" id="IPR036075">
    <property type="entry name" value="ARMT-1-like_metal-bd_sf"/>
</dbReference>
<dbReference type="InterPro" id="IPR039763">
    <property type="entry name" value="ARMT1"/>
</dbReference>
<dbReference type="InterPro" id="IPR013088">
    <property type="entry name" value="Znf_NHR/GATA"/>
</dbReference>
<evidence type="ECO:0000256" key="22">
    <source>
        <dbReference type="ARBA" id="ARBA00023125"/>
    </source>
</evidence>
<evidence type="ECO:0000256" key="29">
    <source>
        <dbReference type="ARBA" id="ARBA00030842"/>
    </source>
</evidence>
<evidence type="ECO:0000256" key="5">
    <source>
        <dbReference type="ARBA" id="ARBA00003830"/>
    </source>
</evidence>
<dbReference type="PANTHER" id="PTHR12260:SF6">
    <property type="entry name" value="DAMAGE-CONTROL PHOSPHATASE ARMT1"/>
    <property type="match status" value="1"/>
</dbReference>
<gene>
    <name evidence="39" type="ORF">GSTENG00023070001</name>
</gene>
<keyword evidence="18" id="KW-0378">Hydrolase</keyword>
<reference evidence="39" key="2">
    <citation type="submission" date="2004-02" db="EMBL/GenBank/DDBJ databases">
        <authorList>
            <consortium name="Genoscope"/>
            <consortium name="Whitehead Institute Centre for Genome Research"/>
        </authorList>
    </citation>
    <scope>NUCLEOTIDE SEQUENCE</scope>
</reference>
<evidence type="ECO:0000256" key="33">
    <source>
        <dbReference type="ARBA" id="ARBA00032801"/>
    </source>
</evidence>
<dbReference type="GO" id="GO:0005496">
    <property type="term" value="F:steroid binding"/>
    <property type="evidence" value="ECO:0007669"/>
    <property type="project" value="UniProtKB-KW"/>
</dbReference>
<evidence type="ECO:0000256" key="11">
    <source>
        <dbReference type="ARBA" id="ARBA00022596"/>
    </source>
</evidence>
<dbReference type="PROSITE" id="PS00031">
    <property type="entry name" value="NUCLEAR_REC_DBD_1"/>
    <property type="match status" value="1"/>
</dbReference>
<dbReference type="SUPFAM" id="SSF48508">
    <property type="entry name" value="Nuclear receptor ligand-binding domain"/>
    <property type="match status" value="1"/>
</dbReference>
<dbReference type="Pfam" id="PF00105">
    <property type="entry name" value="zf-C4"/>
    <property type="match status" value="1"/>
</dbReference>
<evidence type="ECO:0000256" key="32">
    <source>
        <dbReference type="ARBA" id="ARBA00032418"/>
    </source>
</evidence>
<feature type="domain" description="NR LBD" evidence="38">
    <location>
        <begin position="735"/>
        <end position="971"/>
    </location>
</feature>
<dbReference type="GO" id="GO:0030284">
    <property type="term" value="F:nuclear estrogen receptor activity"/>
    <property type="evidence" value="ECO:0007669"/>
    <property type="project" value="InterPro"/>
</dbReference>
<evidence type="ECO:0000256" key="34">
    <source>
        <dbReference type="ARBA" id="ARBA00045980"/>
    </source>
</evidence>
<evidence type="ECO:0000256" key="8">
    <source>
        <dbReference type="ARBA" id="ARBA00009519"/>
    </source>
</evidence>
<dbReference type="FunFam" id="1.10.565.10:FF:000010">
    <property type="entry name" value="Estrogen receptor"/>
    <property type="match status" value="1"/>
</dbReference>
<comment type="similarity">
    <text evidence="7">Belongs to the nuclear hormone receptor family. NR3 subfamily.</text>
</comment>
<keyword evidence="22" id="KW-0238">DNA-binding</keyword>
<feature type="compositionally biased region" description="Polar residues" evidence="36">
    <location>
        <begin position="414"/>
        <end position="427"/>
    </location>
</feature>